<protein>
    <submittedName>
        <fullName evidence="1">Uncharacterized protein</fullName>
    </submittedName>
</protein>
<keyword evidence="2" id="KW-1185">Reference proteome</keyword>
<evidence type="ECO:0000313" key="1">
    <source>
        <dbReference type="EMBL" id="KAJ7762629.1"/>
    </source>
</evidence>
<dbReference type="InterPro" id="IPR059179">
    <property type="entry name" value="MLKL-like_MCAfunc"/>
</dbReference>
<accession>A0AAD7JHA7</accession>
<name>A0AAD7JHA7_9AGAR</name>
<gene>
    <name evidence="1" type="ORF">B0H16DRAFT_1529436</name>
</gene>
<dbReference type="AlphaFoldDB" id="A0AAD7JHA7"/>
<evidence type="ECO:0000313" key="2">
    <source>
        <dbReference type="Proteomes" id="UP001215598"/>
    </source>
</evidence>
<comment type="caution">
    <text evidence="1">The sequence shown here is derived from an EMBL/GenBank/DDBJ whole genome shotgun (WGS) entry which is preliminary data.</text>
</comment>
<sequence length="718" mass="80378">MVAAPATAVDVLDQLKTALSIVASLGDGAVNVPGLRAAASAAVVIIEIAQTVTKNKEDAVEVAKNAAERTSSLLDAFKGKSKHDMPLDLLQDIERYAEWVLASLDYSTDHASLRKLELVQKILAKHTARTGIWRRVVSRFSNRDEINRCKDILNESFQVFEVSLTLKLHTRLPDLLNQLQSCIIAQTKPVQPKLSVIRREELYLCGYLRLDGSVLSADHNGKSVVVKKYGRDKKRWAADLDAWLHSDAWQPHYLQIIGQSDESAYSLHLVFQDPGVSVQTYIEHELCRAGVKKCTLDVLTMVIQFASVAIASGLLRKDRGGCKIDTADIYLRSTSSRTMNGLNFVLADFEPSHFYDSTAKDAKIKSDGWGTFVYLITKAITGNISKPNYVIGLYGETGPTVTRIFRFLIHFLAAFPYHQDRRYDGLDQMFRKLTQETKVVQDDIELLVRGSNNPLLDSMQRYSSSLCAVWDLWDLLPMTPGDLGVMVPGEDPKRPCFQKIGNVADKINEWSSDHGLTLPVSTTYPEFAEQQYIPSDANLSCWSSEAVDASTIRHSLRPGSAQPGTLKFGYSRARRIFRLGDSWNYNASWSYLRHLQETGELDALATEHNIHPSDIMLIFSTSESKGYTHIILKTAERPYRLLNEVGAKDGVLYYFENLVAAEGELHGYWSASEQPGDPLWGASPRALGTEWGWEHSDEGFKVEIARKGPVQHIRYVSM</sequence>
<organism evidence="1 2">
    <name type="scientific">Mycena metata</name>
    <dbReference type="NCBI Taxonomy" id="1033252"/>
    <lineage>
        <taxon>Eukaryota</taxon>
        <taxon>Fungi</taxon>
        <taxon>Dikarya</taxon>
        <taxon>Basidiomycota</taxon>
        <taxon>Agaricomycotina</taxon>
        <taxon>Agaricomycetes</taxon>
        <taxon>Agaricomycetidae</taxon>
        <taxon>Agaricales</taxon>
        <taxon>Marasmiineae</taxon>
        <taxon>Mycenaceae</taxon>
        <taxon>Mycena</taxon>
    </lineage>
</organism>
<dbReference type="CDD" id="cd21037">
    <property type="entry name" value="MLKL_NTD"/>
    <property type="match status" value="1"/>
</dbReference>
<proteinExistence type="predicted"/>
<dbReference type="EMBL" id="JARKIB010000032">
    <property type="protein sequence ID" value="KAJ7762629.1"/>
    <property type="molecule type" value="Genomic_DNA"/>
</dbReference>
<reference evidence="1" key="1">
    <citation type="submission" date="2023-03" db="EMBL/GenBank/DDBJ databases">
        <title>Massive genome expansion in bonnet fungi (Mycena s.s.) driven by repeated elements and novel gene families across ecological guilds.</title>
        <authorList>
            <consortium name="Lawrence Berkeley National Laboratory"/>
            <person name="Harder C.B."/>
            <person name="Miyauchi S."/>
            <person name="Viragh M."/>
            <person name="Kuo A."/>
            <person name="Thoen E."/>
            <person name="Andreopoulos B."/>
            <person name="Lu D."/>
            <person name="Skrede I."/>
            <person name="Drula E."/>
            <person name="Henrissat B."/>
            <person name="Morin E."/>
            <person name="Kohler A."/>
            <person name="Barry K."/>
            <person name="LaButti K."/>
            <person name="Morin E."/>
            <person name="Salamov A."/>
            <person name="Lipzen A."/>
            <person name="Mereny Z."/>
            <person name="Hegedus B."/>
            <person name="Baldrian P."/>
            <person name="Stursova M."/>
            <person name="Weitz H."/>
            <person name="Taylor A."/>
            <person name="Grigoriev I.V."/>
            <person name="Nagy L.G."/>
            <person name="Martin F."/>
            <person name="Kauserud H."/>
        </authorList>
    </citation>
    <scope>NUCLEOTIDE SEQUENCE</scope>
    <source>
        <strain evidence="1">CBHHK182m</strain>
    </source>
</reference>
<dbReference type="Proteomes" id="UP001215598">
    <property type="component" value="Unassembled WGS sequence"/>
</dbReference>